<dbReference type="Proteomes" id="UP000054549">
    <property type="component" value="Unassembled WGS sequence"/>
</dbReference>
<accession>A0A0C2WIF9</accession>
<dbReference type="AlphaFoldDB" id="A0A0C2WIF9"/>
<evidence type="ECO:0000313" key="2">
    <source>
        <dbReference type="Proteomes" id="UP000054549"/>
    </source>
</evidence>
<sequence length="63" mass="6880">MSFTDEGTPTSKVEQGIGGKVAKLESDEAELARMGYKQELKRDLGLLQVKLPYDVALGQTSNH</sequence>
<dbReference type="InParanoid" id="A0A0C2WIF9"/>
<keyword evidence="2" id="KW-1185">Reference proteome</keyword>
<protein>
    <submittedName>
        <fullName evidence="1">Uncharacterized protein</fullName>
    </submittedName>
</protein>
<evidence type="ECO:0000313" key="1">
    <source>
        <dbReference type="EMBL" id="KIL56441.1"/>
    </source>
</evidence>
<dbReference type="OrthoDB" id="3257095at2759"/>
<name>A0A0C2WIF9_AMAMK</name>
<dbReference type="EMBL" id="KN818421">
    <property type="protein sequence ID" value="KIL56441.1"/>
    <property type="molecule type" value="Genomic_DNA"/>
</dbReference>
<gene>
    <name evidence="1" type="ORF">M378DRAFT_172709</name>
</gene>
<reference evidence="1 2" key="1">
    <citation type="submission" date="2014-04" db="EMBL/GenBank/DDBJ databases">
        <title>Evolutionary Origins and Diversification of the Mycorrhizal Mutualists.</title>
        <authorList>
            <consortium name="DOE Joint Genome Institute"/>
            <consortium name="Mycorrhizal Genomics Consortium"/>
            <person name="Kohler A."/>
            <person name="Kuo A."/>
            <person name="Nagy L.G."/>
            <person name="Floudas D."/>
            <person name="Copeland A."/>
            <person name="Barry K.W."/>
            <person name="Cichocki N."/>
            <person name="Veneault-Fourrey C."/>
            <person name="LaButti K."/>
            <person name="Lindquist E.A."/>
            <person name="Lipzen A."/>
            <person name="Lundell T."/>
            <person name="Morin E."/>
            <person name="Murat C."/>
            <person name="Riley R."/>
            <person name="Ohm R."/>
            <person name="Sun H."/>
            <person name="Tunlid A."/>
            <person name="Henrissat B."/>
            <person name="Grigoriev I.V."/>
            <person name="Hibbett D.S."/>
            <person name="Martin F."/>
        </authorList>
    </citation>
    <scope>NUCLEOTIDE SEQUENCE [LARGE SCALE GENOMIC DNA]</scope>
    <source>
        <strain evidence="1 2">Koide BX008</strain>
    </source>
</reference>
<proteinExistence type="predicted"/>
<dbReference type="HOGENOM" id="CLU_2885299_0_0_1"/>
<organism evidence="1 2">
    <name type="scientific">Amanita muscaria (strain Koide BX008)</name>
    <dbReference type="NCBI Taxonomy" id="946122"/>
    <lineage>
        <taxon>Eukaryota</taxon>
        <taxon>Fungi</taxon>
        <taxon>Dikarya</taxon>
        <taxon>Basidiomycota</taxon>
        <taxon>Agaricomycotina</taxon>
        <taxon>Agaricomycetes</taxon>
        <taxon>Agaricomycetidae</taxon>
        <taxon>Agaricales</taxon>
        <taxon>Pluteineae</taxon>
        <taxon>Amanitaceae</taxon>
        <taxon>Amanita</taxon>
    </lineage>
</organism>